<accession>A0A4Z2HTZ3</accession>
<name>A0A4Z2HTZ3_9TELE</name>
<protein>
    <submittedName>
        <fullName evidence="2">Uncharacterized protein</fullName>
    </submittedName>
</protein>
<feature type="compositionally biased region" description="Polar residues" evidence="1">
    <location>
        <begin position="1"/>
        <end position="15"/>
    </location>
</feature>
<dbReference type="Proteomes" id="UP000314294">
    <property type="component" value="Unassembled WGS sequence"/>
</dbReference>
<evidence type="ECO:0000313" key="2">
    <source>
        <dbReference type="EMBL" id="TNN69147.1"/>
    </source>
</evidence>
<comment type="caution">
    <text evidence="2">The sequence shown here is derived from an EMBL/GenBank/DDBJ whole genome shotgun (WGS) entry which is preliminary data.</text>
</comment>
<gene>
    <name evidence="2" type="ORF">EYF80_020614</name>
</gene>
<evidence type="ECO:0000256" key="1">
    <source>
        <dbReference type="SAM" id="MobiDB-lite"/>
    </source>
</evidence>
<sequence length="78" mass="8643">MLDVSLSQNEVSAEDSQPPHKQPVCDGFWSDDTTQALRIVAEDLLSPPIICVSVQKLDQEQSGPMKTRLNLHLLSQGR</sequence>
<evidence type="ECO:0000313" key="3">
    <source>
        <dbReference type="Proteomes" id="UP000314294"/>
    </source>
</evidence>
<proteinExistence type="predicted"/>
<dbReference type="EMBL" id="SRLO01000179">
    <property type="protein sequence ID" value="TNN69147.1"/>
    <property type="molecule type" value="Genomic_DNA"/>
</dbReference>
<organism evidence="2 3">
    <name type="scientific">Liparis tanakae</name>
    <name type="common">Tanaka's snailfish</name>
    <dbReference type="NCBI Taxonomy" id="230148"/>
    <lineage>
        <taxon>Eukaryota</taxon>
        <taxon>Metazoa</taxon>
        <taxon>Chordata</taxon>
        <taxon>Craniata</taxon>
        <taxon>Vertebrata</taxon>
        <taxon>Euteleostomi</taxon>
        <taxon>Actinopterygii</taxon>
        <taxon>Neopterygii</taxon>
        <taxon>Teleostei</taxon>
        <taxon>Neoteleostei</taxon>
        <taxon>Acanthomorphata</taxon>
        <taxon>Eupercaria</taxon>
        <taxon>Perciformes</taxon>
        <taxon>Cottioidei</taxon>
        <taxon>Cottales</taxon>
        <taxon>Liparidae</taxon>
        <taxon>Liparis</taxon>
    </lineage>
</organism>
<dbReference type="AlphaFoldDB" id="A0A4Z2HTZ3"/>
<keyword evidence="3" id="KW-1185">Reference proteome</keyword>
<reference evidence="2 3" key="1">
    <citation type="submission" date="2019-03" db="EMBL/GenBank/DDBJ databases">
        <title>First draft genome of Liparis tanakae, snailfish: a comprehensive survey of snailfish specific genes.</title>
        <authorList>
            <person name="Kim W."/>
            <person name="Song I."/>
            <person name="Jeong J.-H."/>
            <person name="Kim D."/>
            <person name="Kim S."/>
            <person name="Ryu S."/>
            <person name="Song J.Y."/>
            <person name="Lee S.K."/>
        </authorList>
    </citation>
    <scope>NUCLEOTIDE SEQUENCE [LARGE SCALE GENOMIC DNA]</scope>
    <source>
        <tissue evidence="2">Muscle</tissue>
    </source>
</reference>
<feature type="region of interest" description="Disordered" evidence="1">
    <location>
        <begin position="1"/>
        <end position="26"/>
    </location>
</feature>